<protein>
    <submittedName>
        <fullName evidence="2">Exosporium leader peptide</fullName>
    </submittedName>
</protein>
<gene>
    <name evidence="2" type="ORF">JFN88_07830</name>
</gene>
<dbReference type="Gene3D" id="2.60.120.40">
    <property type="match status" value="1"/>
</dbReference>
<dbReference type="InterPro" id="IPR008160">
    <property type="entry name" value="Collagen"/>
</dbReference>
<reference evidence="2" key="1">
    <citation type="submission" date="2020-12" db="EMBL/GenBank/DDBJ databases">
        <authorList>
            <person name="Huq M.A."/>
        </authorList>
    </citation>
    <scope>NUCLEOTIDE SEQUENCE</scope>
    <source>
        <strain evidence="2">MAHUQ-46</strain>
    </source>
</reference>
<name>A0A934J1T4_9BACL</name>
<evidence type="ECO:0000313" key="3">
    <source>
        <dbReference type="Proteomes" id="UP000640274"/>
    </source>
</evidence>
<dbReference type="AlphaFoldDB" id="A0A934J1T4"/>
<comment type="caution">
    <text evidence="2">The sequence shown here is derived from an EMBL/GenBank/DDBJ whole genome shotgun (WGS) entry which is preliminary data.</text>
</comment>
<dbReference type="Proteomes" id="UP000640274">
    <property type="component" value="Unassembled WGS sequence"/>
</dbReference>
<proteinExistence type="predicted"/>
<evidence type="ECO:0000313" key="2">
    <source>
        <dbReference type="EMBL" id="MBJ6361215.1"/>
    </source>
</evidence>
<dbReference type="PANTHER" id="PTHR24637:SF421">
    <property type="entry name" value="CUTICLE COLLAGEN DPY-2"/>
    <property type="match status" value="1"/>
</dbReference>
<evidence type="ECO:0000256" key="1">
    <source>
        <dbReference type="SAM" id="MobiDB-lite"/>
    </source>
</evidence>
<accession>A0A934J1T4</accession>
<dbReference type="EMBL" id="JAELUP010000022">
    <property type="protein sequence ID" value="MBJ6361215.1"/>
    <property type="molecule type" value="Genomic_DNA"/>
</dbReference>
<feature type="region of interest" description="Disordered" evidence="1">
    <location>
        <begin position="1"/>
        <end position="96"/>
    </location>
</feature>
<dbReference type="PANTHER" id="PTHR24637">
    <property type="entry name" value="COLLAGEN"/>
    <property type="match status" value="1"/>
</dbReference>
<dbReference type="Pfam" id="PF01391">
    <property type="entry name" value="Collagen"/>
    <property type="match status" value="1"/>
</dbReference>
<sequence length="242" mass="23033">MINGDTGATGPTGTTGDTGSTGPTGPTGDTGSTGPTGTTGDTGSTGPTGPTGDTGSTGPTGPTGDTGSTGPTGTTGDTGSTGPTGPTGDTGSTGPTGATGSFAAAYIYVYATGTQAVAANADIILSEVGPSAGGLSAEPNTSEVVIGAAGDYHVQWSVTVSEEVGTAFAIAVDGTVLPQTTYGFGVSSATGSFYQAAGHAIVAIPENATVTLRNVGTDKNLATTIDGQTIVNASIEIFKLTP</sequence>
<keyword evidence="3" id="KW-1185">Reference proteome</keyword>
<organism evidence="2 3">
    <name type="scientific">Paenibacillus roseus</name>
    <dbReference type="NCBI Taxonomy" id="2798579"/>
    <lineage>
        <taxon>Bacteria</taxon>
        <taxon>Bacillati</taxon>
        <taxon>Bacillota</taxon>
        <taxon>Bacilli</taxon>
        <taxon>Bacillales</taxon>
        <taxon>Paenibacillaceae</taxon>
        <taxon>Paenibacillus</taxon>
    </lineage>
</organism>
<dbReference type="InterPro" id="IPR008983">
    <property type="entry name" value="Tumour_necrosis_fac-like_dom"/>
</dbReference>